<organism evidence="1">
    <name type="scientific">marine sediment metagenome</name>
    <dbReference type="NCBI Taxonomy" id="412755"/>
    <lineage>
        <taxon>unclassified sequences</taxon>
        <taxon>metagenomes</taxon>
        <taxon>ecological metagenomes</taxon>
    </lineage>
</organism>
<feature type="non-terminal residue" evidence="1">
    <location>
        <position position="242"/>
    </location>
</feature>
<accession>A0A0F9BH70</accession>
<evidence type="ECO:0008006" key="2">
    <source>
        <dbReference type="Google" id="ProtNLM"/>
    </source>
</evidence>
<dbReference type="AlphaFoldDB" id="A0A0F9BH70"/>
<evidence type="ECO:0000313" key="1">
    <source>
        <dbReference type="EMBL" id="KKK83786.1"/>
    </source>
</evidence>
<proteinExistence type="predicted"/>
<dbReference type="EMBL" id="LAZR01052064">
    <property type="protein sequence ID" value="KKK83786.1"/>
    <property type="molecule type" value="Genomic_DNA"/>
</dbReference>
<protein>
    <recommendedName>
        <fullName evidence="2">Transposase InsH N-terminal domain-containing protein</fullName>
    </recommendedName>
</protein>
<reference evidence="1" key="1">
    <citation type="journal article" date="2015" name="Nature">
        <title>Complex archaea that bridge the gap between prokaryotes and eukaryotes.</title>
        <authorList>
            <person name="Spang A."/>
            <person name="Saw J.H."/>
            <person name="Jorgensen S.L."/>
            <person name="Zaremba-Niedzwiedzka K."/>
            <person name="Martijn J."/>
            <person name="Lind A.E."/>
            <person name="van Eijk R."/>
            <person name="Schleper C."/>
            <person name="Guy L."/>
            <person name="Ettema T.J."/>
        </authorList>
    </citation>
    <scope>NUCLEOTIDE SEQUENCE</scope>
</reference>
<sequence length="242" mass="28530">MNTKPNPYDLYEDLSKDAERIYKYAIPPFRSVIRKKEYDTQEELSSFVPVEPKKYTQDWKIYYQACRTEKLMFFRIIKDAVDYLVVENKYSYGRPSAFFSDIIKSICIKSYHNISTWRLESELRLAKSMGIINHVYKKSCISKYMNSEDVKKVLHELYKTIAEPLIPIETQYAADATGIGNTYKAKKWIDVRLDKQEHRQYNKLHILSGTITNIIISARVTEGTRHESPIFKDLIIGINRFR</sequence>
<comment type="caution">
    <text evidence="1">The sequence shown here is derived from an EMBL/GenBank/DDBJ whole genome shotgun (WGS) entry which is preliminary data.</text>
</comment>
<gene>
    <name evidence="1" type="ORF">LCGC14_2789860</name>
</gene>
<name>A0A0F9BH70_9ZZZZ</name>